<keyword evidence="5" id="KW-0472">Membrane</keyword>
<keyword evidence="4" id="KW-1133">Transmembrane helix</keyword>
<evidence type="ECO:0000256" key="9">
    <source>
        <dbReference type="SAM" id="MobiDB-lite"/>
    </source>
</evidence>
<feature type="compositionally biased region" description="Polar residues" evidence="9">
    <location>
        <begin position="27"/>
        <end position="45"/>
    </location>
</feature>
<keyword evidence="2" id="KW-0812">Transmembrane</keyword>
<dbReference type="PROSITE" id="PS50041">
    <property type="entry name" value="C_TYPE_LECTIN_2"/>
    <property type="match status" value="2"/>
</dbReference>
<dbReference type="InParanoid" id="A0A2R2MT13"/>
<keyword evidence="13" id="KW-1185">Reference proteome</keyword>
<dbReference type="InterPro" id="IPR001304">
    <property type="entry name" value="C-type_lectin-like"/>
</dbReference>
<dbReference type="PROSITE" id="PS00615">
    <property type="entry name" value="C_TYPE_LECTIN_1"/>
    <property type="match status" value="1"/>
</dbReference>
<dbReference type="AlphaFoldDB" id="A0A2R2MT13"/>
<feature type="domain" description="Sushi" evidence="11">
    <location>
        <begin position="919"/>
        <end position="981"/>
    </location>
</feature>
<dbReference type="Proteomes" id="UP000085678">
    <property type="component" value="Unplaced"/>
</dbReference>
<evidence type="ECO:0000256" key="1">
    <source>
        <dbReference type="ARBA" id="ARBA00004167"/>
    </source>
</evidence>
<dbReference type="CDD" id="cd00037">
    <property type="entry name" value="CLECT"/>
    <property type="match status" value="2"/>
</dbReference>
<feature type="domain" description="C-type lectin" evidence="10">
    <location>
        <begin position="105"/>
        <end position="222"/>
    </location>
</feature>
<dbReference type="SUPFAM" id="SSF56496">
    <property type="entry name" value="Fibrinogen C-terminal domain-like"/>
    <property type="match status" value="1"/>
</dbReference>
<evidence type="ECO:0000256" key="7">
    <source>
        <dbReference type="ARBA" id="ARBA00023180"/>
    </source>
</evidence>
<dbReference type="Pfam" id="PF00059">
    <property type="entry name" value="Lectin_C"/>
    <property type="match status" value="1"/>
</dbReference>
<dbReference type="PROSITE" id="PS50923">
    <property type="entry name" value="SUSHI"/>
    <property type="match status" value="1"/>
</dbReference>
<evidence type="ECO:0000256" key="4">
    <source>
        <dbReference type="ARBA" id="ARBA00022989"/>
    </source>
</evidence>
<dbReference type="InterPro" id="IPR016186">
    <property type="entry name" value="C-type_lectin-like/link_sf"/>
</dbReference>
<evidence type="ECO:0000259" key="12">
    <source>
        <dbReference type="PROSITE" id="PS51212"/>
    </source>
</evidence>
<dbReference type="PANTHER" id="PTHR24269:SF16">
    <property type="entry name" value="PROTEIN SLG1"/>
    <property type="match status" value="1"/>
</dbReference>
<evidence type="ECO:0000313" key="14">
    <source>
        <dbReference type="RefSeq" id="XP_023933391.1"/>
    </source>
</evidence>
<keyword evidence="8" id="KW-0768">Sushi</keyword>
<dbReference type="InterPro" id="IPR000436">
    <property type="entry name" value="Sushi_SCR_CCP_dom"/>
</dbReference>
<evidence type="ECO:0000256" key="3">
    <source>
        <dbReference type="ARBA" id="ARBA00022729"/>
    </source>
</evidence>
<dbReference type="SMART" id="SM00034">
    <property type="entry name" value="CLECT"/>
    <property type="match status" value="1"/>
</dbReference>
<evidence type="ECO:0000256" key="6">
    <source>
        <dbReference type="ARBA" id="ARBA00023157"/>
    </source>
</evidence>
<feature type="domain" description="WSC" evidence="12">
    <location>
        <begin position="224"/>
        <end position="315"/>
    </location>
</feature>
<dbReference type="InterPro" id="IPR002889">
    <property type="entry name" value="WSC_carb-bd"/>
</dbReference>
<keyword evidence="6" id="KW-1015">Disulfide bond</keyword>
<dbReference type="SUPFAM" id="SSF57535">
    <property type="entry name" value="Complement control module/SCR domain"/>
    <property type="match status" value="2"/>
</dbReference>
<evidence type="ECO:0000256" key="8">
    <source>
        <dbReference type="PROSITE-ProRule" id="PRU00302"/>
    </source>
</evidence>
<comment type="caution">
    <text evidence="8">Lacks conserved residue(s) required for the propagation of feature annotation.</text>
</comment>
<protein>
    <submittedName>
        <fullName evidence="14">Uncharacterized protein LOC106158748</fullName>
    </submittedName>
</protein>
<evidence type="ECO:0000259" key="11">
    <source>
        <dbReference type="PROSITE" id="PS50923"/>
    </source>
</evidence>
<dbReference type="Pfam" id="PF00084">
    <property type="entry name" value="Sushi"/>
    <property type="match status" value="2"/>
</dbReference>
<accession>A0A2R2MT13</accession>
<dbReference type="CDD" id="cd00033">
    <property type="entry name" value="CCP"/>
    <property type="match status" value="1"/>
</dbReference>
<proteinExistence type="predicted"/>
<dbReference type="OrthoDB" id="6044186at2759"/>
<feature type="domain" description="WSC" evidence="12">
    <location>
        <begin position="825"/>
        <end position="917"/>
    </location>
</feature>
<evidence type="ECO:0000256" key="2">
    <source>
        <dbReference type="ARBA" id="ARBA00022692"/>
    </source>
</evidence>
<dbReference type="GeneID" id="106158748"/>
<dbReference type="PROSITE" id="PS51212">
    <property type="entry name" value="WSC"/>
    <property type="match status" value="2"/>
</dbReference>
<organism evidence="13 14">
    <name type="scientific">Lingula anatina</name>
    <name type="common">Brachiopod</name>
    <name type="synonym">Lingula unguis</name>
    <dbReference type="NCBI Taxonomy" id="7574"/>
    <lineage>
        <taxon>Eukaryota</taxon>
        <taxon>Metazoa</taxon>
        <taxon>Spiralia</taxon>
        <taxon>Lophotrochozoa</taxon>
        <taxon>Brachiopoda</taxon>
        <taxon>Linguliformea</taxon>
        <taxon>Lingulata</taxon>
        <taxon>Lingulida</taxon>
        <taxon>Linguloidea</taxon>
        <taxon>Lingulidae</taxon>
        <taxon>Lingula</taxon>
    </lineage>
</organism>
<dbReference type="Gene3D" id="2.10.70.10">
    <property type="entry name" value="Complement Module, domain 1"/>
    <property type="match status" value="2"/>
</dbReference>
<dbReference type="InterPro" id="IPR022041">
    <property type="entry name" value="Methyltransf_FA"/>
</dbReference>
<evidence type="ECO:0000313" key="13">
    <source>
        <dbReference type="Proteomes" id="UP000085678"/>
    </source>
</evidence>
<dbReference type="Gene3D" id="3.10.100.10">
    <property type="entry name" value="Mannose-Binding Protein A, subunit A"/>
    <property type="match status" value="2"/>
</dbReference>
<dbReference type="InterPro" id="IPR016187">
    <property type="entry name" value="CTDL_fold"/>
</dbReference>
<dbReference type="RefSeq" id="XP_023933391.1">
    <property type="nucleotide sequence ID" value="XM_024077623.1"/>
</dbReference>
<dbReference type="Pfam" id="PF01822">
    <property type="entry name" value="WSC"/>
    <property type="match status" value="2"/>
</dbReference>
<name>A0A2R2MT13_LINAN</name>
<dbReference type="InterPro" id="IPR036056">
    <property type="entry name" value="Fibrinogen-like_C"/>
</dbReference>
<reference evidence="14" key="1">
    <citation type="submission" date="2025-08" db="UniProtKB">
        <authorList>
            <consortium name="RefSeq"/>
        </authorList>
    </citation>
    <scope>IDENTIFICATION</scope>
    <source>
        <tissue evidence="14">Gonads</tissue>
    </source>
</reference>
<evidence type="ECO:0000259" key="10">
    <source>
        <dbReference type="PROSITE" id="PS50041"/>
    </source>
</evidence>
<dbReference type="PANTHER" id="PTHR24269">
    <property type="entry name" value="KREMEN PROTEIN"/>
    <property type="match status" value="1"/>
</dbReference>
<keyword evidence="3" id="KW-0732">Signal</keyword>
<dbReference type="SMART" id="SM00321">
    <property type="entry name" value="WSC"/>
    <property type="match status" value="2"/>
</dbReference>
<sequence>MTASSSWKWDDGSSASWTNWAANQPGTEKCATQNETGSWSTTPCSETHPVTCEKPAGSPDALPSTCDNLYSQRLTLSGTYLLSGGHETCGLTDSSRCPDGVSYAFGRSCYEFVLSGRTFESARQHCVSHGKQLYSPDTGEDAAMLRNAISKITELAEVNNWFIGLYDLDLDHHYTTTDGSALFYYNWAASEPRSNYKRCVRWGDTGTWFSEDCATSLPFICETNSGYQGCYNVPSSTSGYRNKVVYPRMTLMTCRKYCRGVERPQLYAGVSGQTCYCMSSLTTSKVADSACDAVCPGNPVQTCGENGVMTVLVTVMYNIREASCEDLYNQGVVMPGWYRIFPRGHGSMARVYCHGQERANDFLLPSVQDSDIAVSSSEGTTGSGAISYDGSYGRLFQESASLYDAWRPAENDSNSYASVTLPEASYITGFVTRKPLNWLEKFQPATNGFNFPVPELDLSGLTSLTFEVKACKHIGMLLTTSAGEAARGSQGYKIMIDRGGGTSIIQLDKGSEVKVSVTNTKIADCAEYKAFWVSWANGVIRAGAGRRVGTGTIMSWTDSQRRYTVTSLALLTWGSFPGLHWRFPITEPQGLVYAFIRAPDSGASKSHVAGVDLSNSTFLSFSVRGCYNANIMLAESATEAESGTEGYYIIIGGSSGTSASIKRSFSQSGSNAATTTSSRLTNCTEYLSYWVSWRDGLIELGTGQQYGVGAFLNWTDSNPRTVTALAISTKAGSSGIEFEINAPESTQSYSSRLLYGDSENDLTYYDATNDSTQAVTFDGSSVPYQLVYQYLEKPKVAKHVRLEFDNTDRVRFDILGVPLSQFAQDKGHVGCFVESADGTDLDLPFLVGNLPNATACMLSCEAQGYRYAGIAGGVNCSCGTTIGRYGMVKDYECNVQCPNMPGYKCGGTGRNSIYQIWETTCPEVPSVQFATPNTTDRVHNTVVSYTCNPGYIKPEGFYSADKVVTCRQTTWTGELPNPCRPIECNSTVPSLPHSTVNWTDITYLSTATYTCDTGYALPDGSTTHVAHCQISEEWGPLRHCQRKCLFC</sequence>
<dbReference type="GO" id="GO:0005886">
    <property type="term" value="C:plasma membrane"/>
    <property type="evidence" value="ECO:0007669"/>
    <property type="project" value="TreeGrafter"/>
</dbReference>
<comment type="subcellular location">
    <subcellularLocation>
        <location evidence="1">Membrane</location>
        <topology evidence="1">Single-pass membrane protein</topology>
    </subcellularLocation>
</comment>
<dbReference type="Pfam" id="PF12248">
    <property type="entry name" value="Methyltransf_FA"/>
    <property type="match status" value="2"/>
</dbReference>
<dbReference type="SUPFAM" id="SSF56436">
    <property type="entry name" value="C-type lectin-like"/>
    <property type="match status" value="2"/>
</dbReference>
<dbReference type="InterPro" id="IPR051836">
    <property type="entry name" value="Kremen_rcpt"/>
</dbReference>
<evidence type="ECO:0000256" key="5">
    <source>
        <dbReference type="ARBA" id="ARBA00023136"/>
    </source>
</evidence>
<gene>
    <name evidence="14" type="primary">LOC106158748</name>
</gene>
<dbReference type="InterPro" id="IPR035976">
    <property type="entry name" value="Sushi/SCR/CCP_sf"/>
</dbReference>
<dbReference type="InterPro" id="IPR018378">
    <property type="entry name" value="C-type_lectin_CS"/>
</dbReference>
<feature type="region of interest" description="Disordered" evidence="9">
    <location>
        <begin position="1"/>
        <end position="21"/>
    </location>
</feature>
<feature type="domain" description="C-type lectin" evidence="10">
    <location>
        <begin position="1"/>
        <end position="53"/>
    </location>
</feature>
<dbReference type="KEGG" id="lak:106158748"/>
<keyword evidence="7" id="KW-0325">Glycoprotein</keyword>
<dbReference type="SMART" id="SM00032">
    <property type="entry name" value="CCP"/>
    <property type="match status" value="2"/>
</dbReference>
<feature type="region of interest" description="Disordered" evidence="9">
    <location>
        <begin position="27"/>
        <end position="46"/>
    </location>
</feature>